<dbReference type="Proteomes" id="UP000183299">
    <property type="component" value="Unassembled WGS sequence"/>
</dbReference>
<dbReference type="EMBL" id="JAUOPJ010000006">
    <property type="protein sequence ID" value="MDO6457016.1"/>
    <property type="molecule type" value="Genomic_DNA"/>
</dbReference>
<dbReference type="InterPro" id="IPR011711">
    <property type="entry name" value="GntR_C"/>
</dbReference>
<dbReference type="PANTHER" id="PTHR43537">
    <property type="entry name" value="TRANSCRIPTIONAL REGULATOR, GNTR FAMILY"/>
    <property type="match status" value="1"/>
</dbReference>
<dbReference type="STRING" id="576117.SAMN04488138_106230"/>
<dbReference type="GO" id="GO:0003677">
    <property type="term" value="F:DNA binding"/>
    <property type="evidence" value="ECO:0007669"/>
    <property type="project" value="UniProtKB-KW"/>
</dbReference>
<gene>
    <name evidence="5" type="ORF">Q4494_08015</name>
    <name evidence="6" type="ORF">SAMN04488138_106230</name>
</gene>
<reference evidence="6 7" key="1">
    <citation type="submission" date="2016-10" db="EMBL/GenBank/DDBJ databases">
        <authorList>
            <person name="de Groot N.N."/>
        </authorList>
    </citation>
    <scope>NUCLEOTIDE SEQUENCE [LARGE SCALE GENOMIC DNA]</scope>
    <source>
        <strain evidence="6 7">CGMCC 1.8891</strain>
    </source>
</reference>
<dbReference type="PANTHER" id="PTHR43537:SF39">
    <property type="entry name" value="HTH-TYPE TRANSCRIPTIONAL REGULATOR MCBR"/>
    <property type="match status" value="1"/>
</dbReference>
<keyword evidence="3" id="KW-0804">Transcription</keyword>
<dbReference type="Gene3D" id="1.10.10.10">
    <property type="entry name" value="Winged helix-like DNA-binding domain superfamily/Winged helix DNA-binding domain"/>
    <property type="match status" value="1"/>
</dbReference>
<dbReference type="SUPFAM" id="SSF46785">
    <property type="entry name" value="Winged helix' DNA-binding domain"/>
    <property type="match status" value="1"/>
</dbReference>
<dbReference type="GeneID" id="98665361"/>
<dbReference type="PROSITE" id="PS50949">
    <property type="entry name" value="HTH_GNTR"/>
    <property type="match status" value="1"/>
</dbReference>
<dbReference type="InterPro" id="IPR036388">
    <property type="entry name" value="WH-like_DNA-bd_sf"/>
</dbReference>
<dbReference type="RefSeq" id="WP_066606725.1">
    <property type="nucleotide sequence ID" value="NZ_FORY01000006.1"/>
</dbReference>
<feature type="domain" description="HTH gntR-type" evidence="4">
    <location>
        <begin position="13"/>
        <end position="79"/>
    </location>
</feature>
<keyword evidence="7" id="KW-1185">Reference proteome</keyword>
<dbReference type="InterPro" id="IPR036390">
    <property type="entry name" value="WH_DNA-bd_sf"/>
</dbReference>
<dbReference type="InterPro" id="IPR000524">
    <property type="entry name" value="Tscrpt_reg_HTH_GntR"/>
</dbReference>
<dbReference type="Pfam" id="PF07729">
    <property type="entry name" value="FCD"/>
    <property type="match status" value="1"/>
</dbReference>
<sequence length="217" mass="24018">MITPTTRLSDNPTAAHDRIYRALRSRIMHGEFAPGQALTLRGIGKMFDVSMTPSREAVRRLVADGGLNLSASGRVSTPELSNERLEELASIRALIEPELASRALPRAHMALIERLQTINGTIAEMVAKHDDVGYIRANLDFHRTLYLRAQAPAMLALTETVWLQLGPTMRALYAKLNRTEVPHNHRLIVAALRAGDEPGLRLAVRSDVTKGLRMLAM</sequence>
<keyword evidence="1" id="KW-0805">Transcription regulation</keyword>
<evidence type="ECO:0000313" key="7">
    <source>
        <dbReference type="Proteomes" id="UP000183299"/>
    </source>
</evidence>
<keyword evidence="2" id="KW-0238">DNA-binding</keyword>
<protein>
    <submittedName>
        <fullName evidence="5">GntR family transcriptional regulator</fullName>
    </submittedName>
    <submittedName>
        <fullName evidence="6">Transcriptional regulator, GntR family</fullName>
    </submittedName>
</protein>
<evidence type="ECO:0000259" key="4">
    <source>
        <dbReference type="PROSITE" id="PS50949"/>
    </source>
</evidence>
<proteinExistence type="predicted"/>
<dbReference type="InterPro" id="IPR008920">
    <property type="entry name" value="TF_FadR/GntR_C"/>
</dbReference>
<dbReference type="OrthoDB" id="9815654at2"/>
<dbReference type="Gene3D" id="1.20.120.530">
    <property type="entry name" value="GntR ligand-binding domain-like"/>
    <property type="match status" value="1"/>
</dbReference>
<dbReference type="AlphaFoldDB" id="A0A1I3SID4"/>
<evidence type="ECO:0000256" key="3">
    <source>
        <dbReference type="ARBA" id="ARBA00023163"/>
    </source>
</evidence>
<dbReference type="GO" id="GO:0003700">
    <property type="term" value="F:DNA-binding transcription factor activity"/>
    <property type="evidence" value="ECO:0007669"/>
    <property type="project" value="InterPro"/>
</dbReference>
<reference evidence="5" key="2">
    <citation type="submission" date="2023-07" db="EMBL/GenBank/DDBJ databases">
        <title>Genome content predicts the carbon catabolic preferences of heterotrophic bacteria.</title>
        <authorList>
            <person name="Gralka M."/>
        </authorList>
    </citation>
    <scope>NUCLEOTIDE SEQUENCE</scope>
    <source>
        <strain evidence="5">I2M02</strain>
    </source>
</reference>
<evidence type="ECO:0000313" key="5">
    <source>
        <dbReference type="EMBL" id="MDO6457016.1"/>
    </source>
</evidence>
<evidence type="ECO:0000313" key="6">
    <source>
        <dbReference type="EMBL" id="SFJ58443.1"/>
    </source>
</evidence>
<evidence type="ECO:0000256" key="2">
    <source>
        <dbReference type="ARBA" id="ARBA00023125"/>
    </source>
</evidence>
<dbReference type="Proteomes" id="UP001169823">
    <property type="component" value="Unassembled WGS sequence"/>
</dbReference>
<evidence type="ECO:0000256" key="1">
    <source>
        <dbReference type="ARBA" id="ARBA00023015"/>
    </source>
</evidence>
<dbReference type="SUPFAM" id="SSF48008">
    <property type="entry name" value="GntR ligand-binding domain-like"/>
    <property type="match status" value="1"/>
</dbReference>
<dbReference type="EMBL" id="FORY01000006">
    <property type="protein sequence ID" value="SFJ58443.1"/>
    <property type="molecule type" value="Genomic_DNA"/>
</dbReference>
<accession>A0A1I3SID4</accession>
<organism evidence="6 7">
    <name type="scientific">Celeribacter halophilus</name>
    <dbReference type="NCBI Taxonomy" id="576117"/>
    <lineage>
        <taxon>Bacteria</taxon>
        <taxon>Pseudomonadati</taxon>
        <taxon>Pseudomonadota</taxon>
        <taxon>Alphaproteobacteria</taxon>
        <taxon>Rhodobacterales</taxon>
        <taxon>Roseobacteraceae</taxon>
        <taxon>Celeribacter</taxon>
    </lineage>
</organism>
<dbReference type="SMART" id="SM00895">
    <property type="entry name" value="FCD"/>
    <property type="match status" value="1"/>
</dbReference>
<name>A0A1I3SID4_9RHOB</name>
<dbReference type="Pfam" id="PF00392">
    <property type="entry name" value="GntR"/>
    <property type="match status" value="1"/>
</dbReference>